<evidence type="ECO:0000256" key="4">
    <source>
        <dbReference type="ARBA" id="ARBA00004613"/>
    </source>
</evidence>
<feature type="domain" description="THD" evidence="19">
    <location>
        <begin position="100"/>
        <end position="238"/>
    </location>
</feature>
<sequence length="238" mass="27153">MKPLTFLLITFLTAQLIGTILYGIYLQMKLDKVEDDMSLTEDYLFIRKLKKCMDGDGERTFLNCKEIVVRFQKLLLEVTAVKTTDSAEHSMLKDDLKLPIAAHLYGQQSTGPKTALQWAKVGYSTVSHLTYEKDTLQVERPGLYYVYSQVTFCINGSSTSTAPFVHYMYLKHPHETDKLLLRGTSAQNVLRTSDCTQQSVYLGGIFDFQKGESIFVNVTDSTRVRYMAGYTYFGMFMI</sequence>
<keyword evidence="15" id="KW-0325">Glycoprotein</keyword>
<evidence type="ECO:0000313" key="21">
    <source>
        <dbReference type="Proteomes" id="UP001066276"/>
    </source>
</evidence>
<reference evidence="20" key="1">
    <citation type="journal article" date="2022" name="bioRxiv">
        <title>Sequencing and chromosome-scale assembly of the giantPleurodeles waltlgenome.</title>
        <authorList>
            <person name="Brown T."/>
            <person name="Elewa A."/>
            <person name="Iarovenko S."/>
            <person name="Subramanian E."/>
            <person name="Araus A.J."/>
            <person name="Petzold A."/>
            <person name="Susuki M."/>
            <person name="Suzuki K.-i.T."/>
            <person name="Hayashi T."/>
            <person name="Toyoda A."/>
            <person name="Oliveira C."/>
            <person name="Osipova E."/>
            <person name="Leigh N.D."/>
            <person name="Simon A."/>
            <person name="Yun M.H."/>
        </authorList>
    </citation>
    <scope>NUCLEOTIDE SEQUENCE</scope>
    <source>
        <strain evidence="20">20211129_DDA</strain>
        <tissue evidence="20">Liver</tissue>
    </source>
</reference>
<dbReference type="PANTHER" id="PTHR11471:SF5">
    <property type="entry name" value="CD40 LIGAND"/>
    <property type="match status" value="1"/>
</dbReference>
<dbReference type="Pfam" id="PF00229">
    <property type="entry name" value="TNF"/>
    <property type="match status" value="1"/>
</dbReference>
<name>A0AAV7VDI2_PLEWA</name>
<evidence type="ECO:0000256" key="2">
    <source>
        <dbReference type="ARBA" id="ARBA00004241"/>
    </source>
</evidence>
<dbReference type="GO" id="GO:0005125">
    <property type="term" value="F:cytokine activity"/>
    <property type="evidence" value="ECO:0007669"/>
    <property type="project" value="UniProtKB-KW"/>
</dbReference>
<organism evidence="20 21">
    <name type="scientific">Pleurodeles waltl</name>
    <name type="common">Iberian ribbed newt</name>
    <dbReference type="NCBI Taxonomy" id="8319"/>
    <lineage>
        <taxon>Eukaryota</taxon>
        <taxon>Metazoa</taxon>
        <taxon>Chordata</taxon>
        <taxon>Craniata</taxon>
        <taxon>Vertebrata</taxon>
        <taxon>Euteleostomi</taxon>
        <taxon>Amphibia</taxon>
        <taxon>Batrachia</taxon>
        <taxon>Caudata</taxon>
        <taxon>Salamandroidea</taxon>
        <taxon>Salamandridae</taxon>
        <taxon>Pleurodelinae</taxon>
        <taxon>Pleurodeles</taxon>
    </lineage>
</organism>
<evidence type="ECO:0000256" key="9">
    <source>
        <dbReference type="ARBA" id="ARBA00022525"/>
    </source>
</evidence>
<evidence type="ECO:0000256" key="3">
    <source>
        <dbReference type="ARBA" id="ARBA00004401"/>
    </source>
</evidence>
<dbReference type="SMART" id="SM00207">
    <property type="entry name" value="TNF"/>
    <property type="match status" value="1"/>
</dbReference>
<dbReference type="GO" id="GO:0009986">
    <property type="term" value="C:cell surface"/>
    <property type="evidence" value="ECO:0007669"/>
    <property type="project" value="UniProtKB-SubCell"/>
</dbReference>
<evidence type="ECO:0000256" key="18">
    <source>
        <dbReference type="SAM" id="Phobius"/>
    </source>
</evidence>
<dbReference type="PANTHER" id="PTHR11471">
    <property type="entry name" value="TUMOR NECROSIS FACTOR FAMILY MEMBER"/>
    <property type="match status" value="1"/>
</dbReference>
<comment type="caution">
    <text evidence="20">The sequence shown here is derived from an EMBL/GenBank/DDBJ whole genome shotgun (WGS) entry which is preliminary data.</text>
</comment>
<keyword evidence="12 18" id="KW-1133">Transmembrane helix</keyword>
<keyword evidence="21" id="KW-1185">Reference proteome</keyword>
<dbReference type="AlphaFoldDB" id="A0AAV7VDI2"/>
<evidence type="ECO:0000256" key="6">
    <source>
        <dbReference type="ARBA" id="ARBA00014276"/>
    </source>
</evidence>
<keyword evidence="10 18" id="KW-0812">Transmembrane</keyword>
<feature type="disulfide bond" evidence="17">
    <location>
        <begin position="153"/>
        <end position="195"/>
    </location>
</feature>
<comment type="subcellular location">
    <subcellularLocation>
        <location evidence="3">Cell membrane</location>
        <topology evidence="3">Single-pass type II membrane protein</topology>
    </subcellularLocation>
    <subcellularLocation>
        <location evidence="2">Cell surface</location>
    </subcellularLocation>
    <subcellularLocation>
        <location evidence="4">Secreted</location>
    </subcellularLocation>
</comment>
<evidence type="ECO:0000313" key="20">
    <source>
        <dbReference type="EMBL" id="KAJ1198315.1"/>
    </source>
</evidence>
<gene>
    <name evidence="20" type="ORF">NDU88_002157</name>
</gene>
<dbReference type="Gene3D" id="2.60.120.40">
    <property type="match status" value="1"/>
</dbReference>
<keyword evidence="13 18" id="KW-0472">Membrane</keyword>
<dbReference type="CDD" id="cd00184">
    <property type="entry name" value="TNF"/>
    <property type="match status" value="1"/>
</dbReference>
<evidence type="ECO:0000256" key="14">
    <source>
        <dbReference type="ARBA" id="ARBA00023157"/>
    </source>
</evidence>
<evidence type="ECO:0000256" key="17">
    <source>
        <dbReference type="PIRSR" id="PIRSR016527-2"/>
    </source>
</evidence>
<evidence type="ECO:0000256" key="13">
    <source>
        <dbReference type="ARBA" id="ARBA00023136"/>
    </source>
</evidence>
<dbReference type="PROSITE" id="PS00251">
    <property type="entry name" value="THD_1"/>
    <property type="match status" value="1"/>
</dbReference>
<comment type="similarity">
    <text evidence="5">Belongs to the tumor necrosis factor family.</text>
</comment>
<dbReference type="GO" id="GO:0005886">
    <property type="term" value="C:plasma membrane"/>
    <property type="evidence" value="ECO:0007669"/>
    <property type="project" value="UniProtKB-SubCell"/>
</dbReference>
<dbReference type="SUPFAM" id="SSF49842">
    <property type="entry name" value="TNF-like"/>
    <property type="match status" value="1"/>
</dbReference>
<dbReference type="InterPro" id="IPR003263">
    <property type="entry name" value="CD40L"/>
</dbReference>
<dbReference type="InterPro" id="IPR008983">
    <property type="entry name" value="Tumour_necrosis_fac-like_dom"/>
</dbReference>
<dbReference type="PIRSF" id="PIRSF016527">
    <property type="entry name" value="TNF_5"/>
    <property type="match status" value="1"/>
</dbReference>
<dbReference type="PRINTS" id="PR01702">
    <property type="entry name" value="CD40LIGAND"/>
</dbReference>
<dbReference type="GO" id="GO:0005164">
    <property type="term" value="F:tumor necrosis factor receptor binding"/>
    <property type="evidence" value="ECO:0007669"/>
    <property type="project" value="InterPro"/>
</dbReference>
<keyword evidence="8" id="KW-0202">Cytokine</keyword>
<dbReference type="EMBL" id="JANPWB010000003">
    <property type="protein sequence ID" value="KAJ1198315.1"/>
    <property type="molecule type" value="Genomic_DNA"/>
</dbReference>
<evidence type="ECO:0000256" key="16">
    <source>
        <dbReference type="ARBA" id="ARBA00033257"/>
    </source>
</evidence>
<dbReference type="PROSITE" id="PS50049">
    <property type="entry name" value="THD_2"/>
    <property type="match status" value="1"/>
</dbReference>
<evidence type="ECO:0000259" key="19">
    <source>
        <dbReference type="PROSITE" id="PS50049"/>
    </source>
</evidence>
<dbReference type="GO" id="GO:0005615">
    <property type="term" value="C:extracellular space"/>
    <property type="evidence" value="ECO:0007669"/>
    <property type="project" value="UniProtKB-KW"/>
</dbReference>
<keyword evidence="9" id="KW-0964">Secreted</keyword>
<evidence type="ECO:0000256" key="5">
    <source>
        <dbReference type="ARBA" id="ARBA00008670"/>
    </source>
</evidence>
<evidence type="ECO:0000256" key="10">
    <source>
        <dbReference type="ARBA" id="ARBA00022692"/>
    </source>
</evidence>
<accession>A0AAV7VDI2</accession>
<evidence type="ECO:0000256" key="11">
    <source>
        <dbReference type="ARBA" id="ARBA00022968"/>
    </source>
</evidence>
<dbReference type="GO" id="GO:0006955">
    <property type="term" value="P:immune response"/>
    <property type="evidence" value="ECO:0007669"/>
    <property type="project" value="InterPro"/>
</dbReference>
<evidence type="ECO:0000256" key="8">
    <source>
        <dbReference type="ARBA" id="ARBA00022514"/>
    </source>
</evidence>
<keyword evidence="14 17" id="KW-1015">Disulfide bond</keyword>
<keyword evidence="7" id="KW-1003">Cell membrane</keyword>
<dbReference type="Proteomes" id="UP001066276">
    <property type="component" value="Chromosome 2_1"/>
</dbReference>
<feature type="transmembrane region" description="Helical" evidence="18">
    <location>
        <begin position="6"/>
        <end position="25"/>
    </location>
</feature>
<protein>
    <recommendedName>
        <fullName evidence="6">CD40 ligand</fullName>
    </recommendedName>
    <alternativeName>
        <fullName evidence="16">Tumor necrosis factor ligand superfamily member 5</fullName>
    </alternativeName>
</protein>
<evidence type="ECO:0000256" key="12">
    <source>
        <dbReference type="ARBA" id="ARBA00022989"/>
    </source>
</evidence>
<evidence type="ECO:0000256" key="7">
    <source>
        <dbReference type="ARBA" id="ARBA00022475"/>
    </source>
</evidence>
<evidence type="ECO:0000256" key="1">
    <source>
        <dbReference type="ARBA" id="ARBA00002725"/>
    </source>
</evidence>
<keyword evidence="11" id="KW-0735">Signal-anchor</keyword>
<proteinExistence type="inferred from homology"/>
<evidence type="ECO:0000256" key="15">
    <source>
        <dbReference type="ARBA" id="ARBA00023180"/>
    </source>
</evidence>
<dbReference type="InterPro" id="IPR021184">
    <property type="entry name" value="TNF_CS"/>
</dbReference>
<comment type="function">
    <text evidence="1">Acts as a ligand for integrins, specifically ITGA5:ITGB1 and ITGAV:ITGB3; both integrins and the CD40 receptor are required for activation of CD40-CD40LG signaling, which have cell-type dependent effects, such as B-cell activation, NF-kappa-B signaling and anti-apoptotic signaling.</text>
</comment>
<dbReference type="InterPro" id="IPR006052">
    <property type="entry name" value="TNF_dom"/>
</dbReference>
<dbReference type="GO" id="GO:0005174">
    <property type="term" value="F:CD40 receptor binding"/>
    <property type="evidence" value="ECO:0007669"/>
    <property type="project" value="TreeGrafter"/>
</dbReference>